<protein>
    <recommendedName>
        <fullName evidence="6">adenine phosphoribosyltransferase</fullName>
        <ecNumber evidence="6">2.4.2.7</ecNumber>
    </recommendedName>
</protein>
<evidence type="ECO:0000256" key="5">
    <source>
        <dbReference type="ARBA" id="ARBA00008391"/>
    </source>
</evidence>
<keyword evidence="8" id="KW-0328">Glycosyltransferase</keyword>
<dbReference type="InterPro" id="IPR000836">
    <property type="entry name" value="PRTase_dom"/>
</dbReference>
<dbReference type="InterPro" id="IPR029057">
    <property type="entry name" value="PRTase-like"/>
</dbReference>
<evidence type="ECO:0000259" key="11">
    <source>
        <dbReference type="Pfam" id="PF00156"/>
    </source>
</evidence>
<dbReference type="EMBL" id="JANCYU010000032">
    <property type="protein sequence ID" value="KAK4525623.1"/>
    <property type="molecule type" value="Genomic_DNA"/>
</dbReference>
<evidence type="ECO:0000256" key="1">
    <source>
        <dbReference type="ARBA" id="ARBA00000868"/>
    </source>
</evidence>
<reference evidence="12 13" key="1">
    <citation type="submission" date="2022-07" db="EMBL/GenBank/DDBJ databases">
        <title>Genome-wide signatures of adaptation to extreme environments.</title>
        <authorList>
            <person name="Cho C.H."/>
            <person name="Yoon H.S."/>
        </authorList>
    </citation>
    <scope>NUCLEOTIDE SEQUENCE [LARGE SCALE GENOMIC DNA]</scope>
    <source>
        <strain evidence="12 13">108.79 E11</strain>
    </source>
</reference>
<keyword evidence="13" id="KW-1185">Reference proteome</keyword>
<keyword evidence="9" id="KW-0808">Transferase</keyword>
<dbReference type="AlphaFoldDB" id="A0AAV9IE58"/>
<dbReference type="InterPro" id="IPR050054">
    <property type="entry name" value="UPRTase/APRTase"/>
</dbReference>
<dbReference type="InterPro" id="IPR005764">
    <property type="entry name" value="Ade_phspho_trans"/>
</dbReference>
<dbReference type="GO" id="GO:0002055">
    <property type="term" value="F:adenine binding"/>
    <property type="evidence" value="ECO:0007669"/>
    <property type="project" value="TreeGrafter"/>
</dbReference>
<dbReference type="GO" id="GO:0005737">
    <property type="term" value="C:cytoplasm"/>
    <property type="evidence" value="ECO:0007669"/>
    <property type="project" value="UniProtKB-SubCell"/>
</dbReference>
<dbReference type="HAMAP" id="MF_00004">
    <property type="entry name" value="Aden_phosphoribosyltr"/>
    <property type="match status" value="1"/>
</dbReference>
<dbReference type="GO" id="GO:0044209">
    <property type="term" value="P:AMP salvage"/>
    <property type="evidence" value="ECO:0007669"/>
    <property type="project" value="TreeGrafter"/>
</dbReference>
<dbReference type="PANTHER" id="PTHR32315">
    <property type="entry name" value="ADENINE PHOSPHORIBOSYLTRANSFERASE"/>
    <property type="match status" value="1"/>
</dbReference>
<comment type="similarity">
    <text evidence="5">Belongs to the purine/pyrimidine phosphoribosyltransferase family.</text>
</comment>
<evidence type="ECO:0000256" key="10">
    <source>
        <dbReference type="ARBA" id="ARBA00022726"/>
    </source>
</evidence>
<dbReference type="Gene3D" id="3.40.50.2020">
    <property type="match status" value="1"/>
</dbReference>
<dbReference type="EC" id="2.4.2.7" evidence="6"/>
<evidence type="ECO:0000256" key="4">
    <source>
        <dbReference type="ARBA" id="ARBA00004659"/>
    </source>
</evidence>
<dbReference type="GO" id="GO:0003999">
    <property type="term" value="F:adenine phosphoribosyltransferase activity"/>
    <property type="evidence" value="ECO:0007669"/>
    <property type="project" value="UniProtKB-EC"/>
</dbReference>
<evidence type="ECO:0000256" key="9">
    <source>
        <dbReference type="ARBA" id="ARBA00022679"/>
    </source>
</evidence>
<sequence length="187" mass="20908">MEQNDETRASILNYMKSKIREIKDWPKTGVTFRDVCPLFEDPRAFRGCIDLLRERYSSYQFDVVAGVEARGFVIGAALAYSLDKGFLPLRKEGKLPGPNLSKTYELEYGSSTLEVQNFSSRKGLRVIVVDDLLAKGGTLQAACLLIESCGGIVVEASVLVELSSLQGRKILQDRGWEVFSLLKYDED</sequence>
<keyword evidence="10" id="KW-0660">Purine salvage</keyword>
<proteinExistence type="inferred from homology"/>
<dbReference type="Pfam" id="PF00156">
    <property type="entry name" value="Pribosyltran"/>
    <property type="match status" value="1"/>
</dbReference>
<evidence type="ECO:0000256" key="6">
    <source>
        <dbReference type="ARBA" id="ARBA00011893"/>
    </source>
</evidence>
<accession>A0AAV9IE58</accession>
<evidence type="ECO:0000256" key="3">
    <source>
        <dbReference type="ARBA" id="ARBA00004496"/>
    </source>
</evidence>
<comment type="pathway">
    <text evidence="4">Purine metabolism; AMP biosynthesis via salvage pathway; AMP from adenine: step 1/1.</text>
</comment>
<gene>
    <name evidence="12" type="ORF">GAYE_SCF15G3532</name>
</gene>
<dbReference type="GO" id="GO:0006166">
    <property type="term" value="P:purine ribonucleoside salvage"/>
    <property type="evidence" value="ECO:0007669"/>
    <property type="project" value="UniProtKB-KW"/>
</dbReference>
<comment type="caution">
    <text evidence="12">The sequence shown here is derived from an EMBL/GenBank/DDBJ whole genome shotgun (WGS) entry which is preliminary data.</text>
</comment>
<evidence type="ECO:0000313" key="13">
    <source>
        <dbReference type="Proteomes" id="UP001300502"/>
    </source>
</evidence>
<comment type="catalytic activity">
    <reaction evidence="1">
        <text>AMP + diphosphate = 5-phospho-alpha-D-ribose 1-diphosphate + adenine</text>
        <dbReference type="Rhea" id="RHEA:16609"/>
        <dbReference type="ChEBI" id="CHEBI:16708"/>
        <dbReference type="ChEBI" id="CHEBI:33019"/>
        <dbReference type="ChEBI" id="CHEBI:58017"/>
        <dbReference type="ChEBI" id="CHEBI:456215"/>
        <dbReference type="EC" id="2.4.2.7"/>
    </reaction>
</comment>
<evidence type="ECO:0000313" key="12">
    <source>
        <dbReference type="EMBL" id="KAK4525623.1"/>
    </source>
</evidence>
<evidence type="ECO:0000256" key="7">
    <source>
        <dbReference type="ARBA" id="ARBA00022490"/>
    </source>
</evidence>
<dbReference type="GO" id="GO:0016208">
    <property type="term" value="F:AMP binding"/>
    <property type="evidence" value="ECO:0007669"/>
    <property type="project" value="TreeGrafter"/>
</dbReference>
<organism evidence="12 13">
    <name type="scientific">Galdieria yellowstonensis</name>
    <dbReference type="NCBI Taxonomy" id="3028027"/>
    <lineage>
        <taxon>Eukaryota</taxon>
        <taxon>Rhodophyta</taxon>
        <taxon>Bangiophyceae</taxon>
        <taxon>Galdieriales</taxon>
        <taxon>Galdieriaceae</taxon>
        <taxon>Galdieria</taxon>
    </lineage>
</organism>
<dbReference type="Proteomes" id="UP001300502">
    <property type="component" value="Unassembled WGS sequence"/>
</dbReference>
<dbReference type="PANTHER" id="PTHR32315:SF3">
    <property type="entry name" value="ADENINE PHOSPHORIBOSYLTRANSFERASE"/>
    <property type="match status" value="1"/>
</dbReference>
<comment type="subcellular location">
    <subcellularLocation>
        <location evidence="3">Cytoplasm</location>
    </subcellularLocation>
</comment>
<evidence type="ECO:0000256" key="8">
    <source>
        <dbReference type="ARBA" id="ARBA00022676"/>
    </source>
</evidence>
<keyword evidence="7" id="KW-0963">Cytoplasm</keyword>
<dbReference type="GO" id="GO:0006168">
    <property type="term" value="P:adenine salvage"/>
    <property type="evidence" value="ECO:0007669"/>
    <property type="project" value="InterPro"/>
</dbReference>
<feature type="domain" description="Phosphoribosyltransferase" evidence="11">
    <location>
        <begin position="40"/>
        <end position="164"/>
    </location>
</feature>
<evidence type="ECO:0000256" key="2">
    <source>
        <dbReference type="ARBA" id="ARBA00003968"/>
    </source>
</evidence>
<dbReference type="NCBIfam" id="NF002634">
    <property type="entry name" value="PRK02304.1-3"/>
    <property type="match status" value="1"/>
</dbReference>
<dbReference type="SUPFAM" id="SSF53271">
    <property type="entry name" value="PRTase-like"/>
    <property type="match status" value="1"/>
</dbReference>
<dbReference type="NCBIfam" id="TIGR01090">
    <property type="entry name" value="apt"/>
    <property type="match status" value="1"/>
</dbReference>
<dbReference type="NCBIfam" id="NF002636">
    <property type="entry name" value="PRK02304.1-5"/>
    <property type="match status" value="1"/>
</dbReference>
<comment type="function">
    <text evidence="2">Catalyzes a salvage reaction resulting in the formation of AMP, that is energically less costly than de novo synthesis.</text>
</comment>
<dbReference type="FunFam" id="3.40.50.2020:FF:000021">
    <property type="entry name" value="Adenine phosphoribosyltransferase"/>
    <property type="match status" value="1"/>
</dbReference>
<name>A0AAV9IE58_9RHOD</name>
<dbReference type="CDD" id="cd06223">
    <property type="entry name" value="PRTases_typeI"/>
    <property type="match status" value="1"/>
</dbReference>